<gene>
    <name evidence="1" type="ORF">AQS70_03025</name>
</gene>
<dbReference type="Proteomes" id="UP000050342">
    <property type="component" value="Unassembled WGS sequence"/>
</dbReference>
<dbReference type="Pfam" id="PF12318">
    <property type="entry name" value="FAD-SLDH"/>
    <property type="match status" value="1"/>
</dbReference>
<name>A0A0Q1CE89_9PSED</name>
<organism evidence="1 2">
    <name type="scientific">Pseudomonas endophytica</name>
    <dbReference type="NCBI Taxonomy" id="1563157"/>
    <lineage>
        <taxon>Bacteria</taxon>
        <taxon>Pseudomonadati</taxon>
        <taxon>Pseudomonadota</taxon>
        <taxon>Gammaproteobacteria</taxon>
        <taxon>Pseudomonadales</taxon>
        <taxon>Pseudomonadaceae</taxon>
        <taxon>Pseudomonas</taxon>
    </lineage>
</organism>
<dbReference type="OrthoDB" id="6162173at2"/>
<protein>
    <recommendedName>
        <fullName evidence="3">Sorbitol dehydrogenase</fullName>
    </recommendedName>
</protein>
<reference evidence="1 2" key="1">
    <citation type="submission" date="2015-10" db="EMBL/GenBank/DDBJ databases">
        <title>Pseudomonas helleri sp. nov. and Pseudomonas weihenstephanensis sp. nov., isolated from raw cows milk.</title>
        <authorList>
            <person name="Von Neubeck M."/>
            <person name="Huptas C."/>
            <person name="Wenning M."/>
            <person name="Scherer S."/>
        </authorList>
    </citation>
    <scope>NUCLEOTIDE SEQUENCE [LARGE SCALE GENOMIC DNA]</scope>
    <source>
        <strain evidence="1 2">BSTT44</strain>
    </source>
</reference>
<dbReference type="AlphaFoldDB" id="A0A0Q1CE89"/>
<evidence type="ECO:0000313" key="1">
    <source>
        <dbReference type="EMBL" id="KQB52685.1"/>
    </source>
</evidence>
<accession>A0A0Q1CE89</accession>
<evidence type="ECO:0008006" key="3">
    <source>
        <dbReference type="Google" id="ProtNLM"/>
    </source>
</evidence>
<evidence type="ECO:0000313" key="2">
    <source>
        <dbReference type="Proteomes" id="UP000050342"/>
    </source>
</evidence>
<dbReference type="RefSeq" id="WP_055103764.1">
    <property type="nucleotide sequence ID" value="NZ_LLWH01000187.1"/>
</dbReference>
<dbReference type="STRING" id="1563157.AQS70_03025"/>
<dbReference type="InterPro" id="IPR024651">
    <property type="entry name" value="FAD-SLDH_ssu"/>
</dbReference>
<keyword evidence="2" id="KW-1185">Reference proteome</keyword>
<comment type="caution">
    <text evidence="1">The sequence shown here is derived from an EMBL/GenBank/DDBJ whole genome shotgun (WGS) entry which is preliminary data.</text>
</comment>
<sequence length="214" mass="22735">MSMDRRSFLISLALIPPAVYWSTSVLADGSVSDAFMQVSRIITGADNLTPGAAARIEGLLSERHPGFAAHLATLYTALVASPSREAGLSALTGNDLDTALIIAKPWYLGYVGTPSGRILKDDAEFATFLDMQAYAKTDSIIPAQSYPPGPAGWWQDTPRGVDASDLPEGATTWAYQPLKTYTIAAPDPAWRAYAAGHFDSIEAARASLGKGAEQ</sequence>
<dbReference type="EMBL" id="LLWH01000187">
    <property type="protein sequence ID" value="KQB52685.1"/>
    <property type="molecule type" value="Genomic_DNA"/>
</dbReference>
<proteinExistence type="predicted"/>